<dbReference type="SUPFAM" id="SSF51182">
    <property type="entry name" value="RmlC-like cupins"/>
    <property type="match status" value="2"/>
</dbReference>
<dbReference type="Proteomes" id="UP000304864">
    <property type="component" value="Chromosome"/>
</dbReference>
<accession>A0A4P9K4L8</accession>
<feature type="domain" description="ChrR-like cupin" evidence="2">
    <location>
        <begin position="16"/>
        <end position="118"/>
    </location>
</feature>
<dbReference type="InterPro" id="IPR014710">
    <property type="entry name" value="RmlC-like_jellyroll"/>
</dbReference>
<reference evidence="3 4" key="1">
    <citation type="submission" date="2019-05" db="EMBL/GenBank/DDBJ databases">
        <title>Thiomicrorhabdus sediminis sp. nov, a novel sulfur-oxidizing bacterium isolated from coastal sediment.</title>
        <authorList>
            <person name="Liu X."/>
        </authorList>
    </citation>
    <scope>NUCLEOTIDE SEQUENCE [LARGE SCALE GENOMIC DNA]</scope>
    <source>
        <strain evidence="3 4">G1</strain>
    </source>
</reference>
<gene>
    <name evidence="3" type="ORF">FE785_04370</name>
</gene>
<keyword evidence="4" id="KW-1185">Reference proteome</keyword>
<evidence type="ECO:0000313" key="3">
    <source>
        <dbReference type="EMBL" id="QCU89924.1"/>
    </source>
</evidence>
<dbReference type="InterPro" id="IPR011051">
    <property type="entry name" value="RmlC_Cupin_sf"/>
</dbReference>
<feature type="compositionally biased region" description="Basic and acidic residues" evidence="1">
    <location>
        <begin position="35"/>
        <end position="46"/>
    </location>
</feature>
<feature type="domain" description="ChrR-like cupin" evidence="2">
    <location>
        <begin position="130"/>
        <end position="222"/>
    </location>
</feature>
<dbReference type="KEGG" id="thig:FE785_04370"/>
<name>A0A4P9K4L8_9GAMM</name>
<evidence type="ECO:0000259" key="2">
    <source>
        <dbReference type="Pfam" id="PF12973"/>
    </source>
</evidence>
<evidence type="ECO:0000313" key="4">
    <source>
        <dbReference type="Proteomes" id="UP000304864"/>
    </source>
</evidence>
<dbReference type="Pfam" id="PF12973">
    <property type="entry name" value="Cupin_7"/>
    <property type="match status" value="2"/>
</dbReference>
<dbReference type="OrthoDB" id="9801227at2"/>
<proteinExistence type="predicted"/>
<organism evidence="3 4">
    <name type="scientific">Thiomicrorhabdus sediminis</name>
    <dbReference type="NCBI Taxonomy" id="2580412"/>
    <lineage>
        <taxon>Bacteria</taxon>
        <taxon>Pseudomonadati</taxon>
        <taxon>Pseudomonadota</taxon>
        <taxon>Gammaproteobacteria</taxon>
        <taxon>Thiotrichales</taxon>
        <taxon>Piscirickettsiaceae</taxon>
        <taxon>Thiomicrorhabdus</taxon>
    </lineage>
</organism>
<dbReference type="Gene3D" id="2.60.120.10">
    <property type="entry name" value="Jelly Rolls"/>
    <property type="match status" value="1"/>
</dbReference>
<dbReference type="AlphaFoldDB" id="A0A4P9K4L8"/>
<evidence type="ECO:0000256" key="1">
    <source>
        <dbReference type="SAM" id="MobiDB-lite"/>
    </source>
</evidence>
<dbReference type="RefSeq" id="WP_138564601.1">
    <property type="nucleotide sequence ID" value="NZ_CP040602.1"/>
</dbReference>
<feature type="region of interest" description="Disordered" evidence="1">
    <location>
        <begin position="25"/>
        <end position="50"/>
    </location>
</feature>
<dbReference type="EMBL" id="CP040602">
    <property type="protein sequence ID" value="QCU89924.1"/>
    <property type="molecule type" value="Genomic_DNA"/>
</dbReference>
<dbReference type="CDD" id="cd20303">
    <property type="entry name" value="cupin_ChrR_1"/>
    <property type="match status" value="2"/>
</dbReference>
<dbReference type="InterPro" id="IPR025979">
    <property type="entry name" value="ChrR-like_cupin_dom"/>
</dbReference>
<sequence length="222" mass="24907">MSKSDSEVNLAMDLAKKVVVHTADMPWQGSPSDGVLRKPLERENQESGRTTSIVQFMPGASFRPHAHPLGEEILVLEGVFSDESGDFPAGTYFRNPPGTSHQPFSEQGCTLLVKLDQFDPEDQEPVKVQTDFNPVSPGIGNLRVMGLHQFKTESCALVFWPAGEVFQAHRHWGGEEIFVIYGELIDEHGRYPQGTWLRSPHLSEHFPYVEQDTLIWVKTGHL</sequence>
<protein>
    <submittedName>
        <fullName evidence="3">Cupin</fullName>
    </submittedName>
</protein>